<dbReference type="RefSeq" id="WP_099518506.1">
    <property type="nucleotide sequence ID" value="NZ_CP016808.1"/>
</dbReference>
<evidence type="ECO:0000313" key="1">
    <source>
        <dbReference type="EMBL" id="ANY67296.1"/>
    </source>
</evidence>
<accession>A0A1B2DHY2</accession>
<dbReference type="EMBL" id="CP016808">
    <property type="protein sequence ID" value="ANY67296.1"/>
    <property type="molecule type" value="Genomic_DNA"/>
</dbReference>
<proteinExistence type="predicted"/>
<organism evidence="1">
    <name type="scientific">Paenibacillus sp. BIHB 4019</name>
    <dbReference type="NCBI Taxonomy" id="1870819"/>
    <lineage>
        <taxon>Bacteria</taxon>
        <taxon>Bacillati</taxon>
        <taxon>Bacillota</taxon>
        <taxon>Bacilli</taxon>
        <taxon>Bacillales</taxon>
        <taxon>Paenibacillaceae</taxon>
        <taxon>Paenibacillus</taxon>
    </lineage>
</organism>
<gene>
    <name evidence="1" type="ORF">BBD42_13040</name>
</gene>
<dbReference type="AlphaFoldDB" id="A0A1B2DHY2"/>
<sequence length="104" mass="12409">MTPESVRKHVEAQTEELKRHIDAELSKIPHEDQWRRALSEVFSEIPNESQWRASINEVFGGNTSSKGADMKINEQGKRQIMIMHWTDYFRYFPMALETLFRRRK</sequence>
<reference evidence="1" key="1">
    <citation type="submission" date="2016-08" db="EMBL/GenBank/DDBJ databases">
        <title>Complete Genome Seqeunce of Paenibacillus sp. BIHB 4019 from tea rhizoplane.</title>
        <authorList>
            <person name="Thakur R."/>
            <person name="Swarnkar M.K."/>
            <person name="Gulati A."/>
        </authorList>
    </citation>
    <scope>NUCLEOTIDE SEQUENCE [LARGE SCALE GENOMIC DNA]</scope>
    <source>
        <strain evidence="1">BIHB4019</strain>
    </source>
</reference>
<protein>
    <submittedName>
        <fullName evidence="1">Uncharacterized protein</fullName>
    </submittedName>
</protein>
<name>A0A1B2DHY2_9BACL</name>